<organism evidence="6 7">
    <name type="scientific">Victivallis lenta</name>
    <dbReference type="NCBI Taxonomy" id="2606640"/>
    <lineage>
        <taxon>Bacteria</taxon>
        <taxon>Pseudomonadati</taxon>
        <taxon>Lentisphaerota</taxon>
        <taxon>Lentisphaeria</taxon>
        <taxon>Victivallales</taxon>
        <taxon>Victivallaceae</taxon>
        <taxon>Victivallis</taxon>
    </lineage>
</organism>
<keyword evidence="7" id="KW-1185">Reference proteome</keyword>
<dbReference type="RefSeq" id="WP_154417664.1">
    <property type="nucleotide sequence ID" value="NZ_CALXOB010000030.1"/>
</dbReference>
<dbReference type="InterPro" id="IPR050261">
    <property type="entry name" value="FrsA_esterase"/>
</dbReference>
<evidence type="ECO:0000313" key="7">
    <source>
        <dbReference type="Proteomes" id="UP000435649"/>
    </source>
</evidence>
<dbReference type="SUPFAM" id="SSF53474">
    <property type="entry name" value="alpha/beta-Hydrolases"/>
    <property type="match status" value="1"/>
</dbReference>
<dbReference type="GO" id="GO:0052689">
    <property type="term" value="F:carboxylic ester hydrolase activity"/>
    <property type="evidence" value="ECO:0007669"/>
    <property type="project" value="UniProtKB-KW"/>
</dbReference>
<proteinExistence type="predicted"/>
<keyword evidence="1" id="KW-0719">Serine esterase</keyword>
<evidence type="ECO:0000256" key="2">
    <source>
        <dbReference type="ARBA" id="ARBA00022729"/>
    </source>
</evidence>
<dbReference type="InterPro" id="IPR054579">
    <property type="entry name" value="GCE-like_dom"/>
</dbReference>
<gene>
    <name evidence="6" type="ORF">FYJ85_07445</name>
</gene>
<dbReference type="Proteomes" id="UP000435649">
    <property type="component" value="Unassembled WGS sequence"/>
</dbReference>
<name>A0A844G2K8_9BACT</name>
<sequence>MQKNKIIRQALPLVPAMLLAGCAGLSQSPAHLEPAFWKGEPPDALVSRNGRKIDSAAAWMEIRRPELLHLFSTTVYGKPLPVPEGIEFRVLERDDNALGGKAIRIQGDILCKGIDQPNPFRLLLYLPKNAGGPVPVFLGLNFQGNHSTTFDPAVLIPEWNPKPRPRGNRADRYDLDLLLDAGYGLATIHTADIEPDRPDSWKTGVRRAYLADGVQKKDDPGTISTWAWGLSRGLDALLTIPEVDPDRVIVWGHSRLGKTSLWAAATDPRFAAAVSNDSGCGGASLTRHIVRDGKSETLRKIIEVFPHWFALNLSDYIDREEALPVDQHELLALVAPRPVYVASAESDVWADPEGEFLAAREASKVYRLFGRAGIPEEAPMPKLHEPVGEGIGYHIRAGEHSVHSFDWAAFVDFMNANLPPKK</sequence>
<keyword evidence="2 4" id="KW-0732">Signal</keyword>
<comment type="caution">
    <text evidence="6">The sequence shown here is derived from an EMBL/GenBank/DDBJ whole genome shotgun (WGS) entry which is preliminary data.</text>
</comment>
<reference evidence="6 7" key="1">
    <citation type="submission" date="2019-08" db="EMBL/GenBank/DDBJ databases">
        <title>In-depth cultivation of the pig gut microbiome towards novel bacterial diversity and tailored functional studies.</title>
        <authorList>
            <person name="Wylensek D."/>
            <person name="Hitch T.C.A."/>
            <person name="Clavel T."/>
        </authorList>
    </citation>
    <scope>NUCLEOTIDE SEQUENCE [LARGE SCALE GENOMIC DNA]</scope>
    <source>
        <strain evidence="6 7">BBE-744-WT-12</strain>
    </source>
</reference>
<dbReference type="InterPro" id="IPR029058">
    <property type="entry name" value="AB_hydrolase_fold"/>
</dbReference>
<evidence type="ECO:0000256" key="3">
    <source>
        <dbReference type="ARBA" id="ARBA00022801"/>
    </source>
</evidence>
<dbReference type="EMBL" id="VUNS01000006">
    <property type="protein sequence ID" value="MST96881.1"/>
    <property type="molecule type" value="Genomic_DNA"/>
</dbReference>
<dbReference type="AlphaFoldDB" id="A0A844G2K8"/>
<evidence type="ECO:0000256" key="1">
    <source>
        <dbReference type="ARBA" id="ARBA00022487"/>
    </source>
</evidence>
<feature type="chain" id="PRO_5033009584" evidence="4">
    <location>
        <begin position="21"/>
        <end position="422"/>
    </location>
</feature>
<evidence type="ECO:0000313" key="6">
    <source>
        <dbReference type="EMBL" id="MST96881.1"/>
    </source>
</evidence>
<evidence type="ECO:0000256" key="4">
    <source>
        <dbReference type="SAM" id="SignalP"/>
    </source>
</evidence>
<dbReference type="Pfam" id="PF22244">
    <property type="entry name" value="GCE_fung"/>
    <property type="match status" value="1"/>
</dbReference>
<accession>A0A844G2K8</accession>
<keyword evidence="3" id="KW-0378">Hydrolase</keyword>
<evidence type="ECO:0000259" key="5">
    <source>
        <dbReference type="Pfam" id="PF22244"/>
    </source>
</evidence>
<dbReference type="Gene3D" id="3.40.50.1820">
    <property type="entry name" value="alpha/beta hydrolase"/>
    <property type="match status" value="1"/>
</dbReference>
<feature type="signal peptide" evidence="4">
    <location>
        <begin position="1"/>
        <end position="20"/>
    </location>
</feature>
<protein>
    <submittedName>
        <fullName evidence="6">Acetylxylan esterase</fullName>
    </submittedName>
</protein>
<feature type="domain" description="4-O-methyl-glucuronoyl methylesterase-like" evidence="5">
    <location>
        <begin position="217"/>
        <end position="370"/>
    </location>
</feature>
<dbReference type="PANTHER" id="PTHR22946">
    <property type="entry name" value="DIENELACTONE HYDROLASE DOMAIN-CONTAINING PROTEIN-RELATED"/>
    <property type="match status" value="1"/>
</dbReference>
<dbReference type="PANTHER" id="PTHR22946:SF9">
    <property type="entry name" value="POLYKETIDE TRANSFERASE AF380"/>
    <property type="match status" value="1"/>
</dbReference>
<dbReference type="PROSITE" id="PS51257">
    <property type="entry name" value="PROKAR_LIPOPROTEIN"/>
    <property type="match status" value="1"/>
</dbReference>